<dbReference type="SMART" id="SM00251">
    <property type="entry name" value="SAM_PNT"/>
    <property type="match status" value="1"/>
</dbReference>
<name>A0ABD0R0B9_CIRMR</name>
<feature type="non-terminal residue" evidence="2">
    <location>
        <position position="1"/>
    </location>
</feature>
<sequence>KWLLWTEHLYRLPQVGKAFQDLDGKDLCSMSEEDFRQRSPQCSETLHAHLDIWKS</sequence>
<dbReference type="SUPFAM" id="SSF47769">
    <property type="entry name" value="SAM/Pointed domain"/>
    <property type="match status" value="1"/>
</dbReference>
<feature type="non-terminal residue" evidence="2">
    <location>
        <position position="55"/>
    </location>
</feature>
<accession>A0ABD0R0B9</accession>
<keyword evidence="3" id="KW-1185">Reference proteome</keyword>
<dbReference type="AlphaFoldDB" id="A0ABD0R0B9"/>
<proteinExistence type="predicted"/>
<evidence type="ECO:0000313" key="2">
    <source>
        <dbReference type="EMBL" id="KAL0191728.1"/>
    </source>
</evidence>
<dbReference type="PROSITE" id="PS51433">
    <property type="entry name" value="PNT"/>
    <property type="match status" value="1"/>
</dbReference>
<reference evidence="2 3" key="1">
    <citation type="submission" date="2024-05" db="EMBL/GenBank/DDBJ databases">
        <title>Genome sequencing and assembly of Indian major carp, Cirrhinus mrigala (Hamilton, 1822).</title>
        <authorList>
            <person name="Mohindra V."/>
            <person name="Chowdhury L.M."/>
            <person name="Lal K."/>
            <person name="Jena J.K."/>
        </authorList>
    </citation>
    <scope>NUCLEOTIDE SEQUENCE [LARGE SCALE GENOMIC DNA]</scope>
    <source>
        <strain evidence="2">CM1030</strain>
        <tissue evidence="2">Blood</tissue>
    </source>
</reference>
<dbReference type="InterPro" id="IPR003118">
    <property type="entry name" value="Pointed_dom"/>
</dbReference>
<comment type="caution">
    <text evidence="2">The sequence shown here is derived from an EMBL/GenBank/DDBJ whole genome shotgun (WGS) entry which is preliminary data.</text>
</comment>
<dbReference type="Gene3D" id="1.10.150.50">
    <property type="entry name" value="Transcription Factor, Ets-1"/>
    <property type="match status" value="1"/>
</dbReference>
<gene>
    <name evidence="2" type="ORF">M9458_014426</name>
</gene>
<evidence type="ECO:0000313" key="3">
    <source>
        <dbReference type="Proteomes" id="UP001529510"/>
    </source>
</evidence>
<protein>
    <recommendedName>
        <fullName evidence="1">PNT domain-containing protein</fullName>
    </recommendedName>
</protein>
<dbReference type="Pfam" id="PF02198">
    <property type="entry name" value="SAM_PNT"/>
    <property type="match status" value="1"/>
</dbReference>
<evidence type="ECO:0000259" key="1">
    <source>
        <dbReference type="PROSITE" id="PS51433"/>
    </source>
</evidence>
<dbReference type="EMBL" id="JAMKFB020000006">
    <property type="protein sequence ID" value="KAL0191728.1"/>
    <property type="molecule type" value="Genomic_DNA"/>
</dbReference>
<feature type="domain" description="PNT" evidence="1">
    <location>
        <begin position="1"/>
        <end position="55"/>
    </location>
</feature>
<dbReference type="InterPro" id="IPR013761">
    <property type="entry name" value="SAM/pointed_sf"/>
</dbReference>
<dbReference type="Proteomes" id="UP001529510">
    <property type="component" value="Unassembled WGS sequence"/>
</dbReference>
<organism evidence="2 3">
    <name type="scientific">Cirrhinus mrigala</name>
    <name type="common">Mrigala</name>
    <dbReference type="NCBI Taxonomy" id="683832"/>
    <lineage>
        <taxon>Eukaryota</taxon>
        <taxon>Metazoa</taxon>
        <taxon>Chordata</taxon>
        <taxon>Craniata</taxon>
        <taxon>Vertebrata</taxon>
        <taxon>Euteleostomi</taxon>
        <taxon>Actinopterygii</taxon>
        <taxon>Neopterygii</taxon>
        <taxon>Teleostei</taxon>
        <taxon>Ostariophysi</taxon>
        <taxon>Cypriniformes</taxon>
        <taxon>Cyprinidae</taxon>
        <taxon>Labeoninae</taxon>
        <taxon>Labeonini</taxon>
        <taxon>Cirrhinus</taxon>
    </lineage>
</organism>